<proteinExistence type="predicted"/>
<name>A0A0N4YMB7_NIPBR</name>
<dbReference type="WBParaSite" id="NBR_0001830601-mRNA-1">
    <property type="protein sequence ID" value="NBR_0001830601-mRNA-1"/>
    <property type="gene ID" value="NBR_0001830601"/>
</dbReference>
<reference evidence="4" key="1">
    <citation type="submission" date="2017-02" db="UniProtKB">
        <authorList>
            <consortium name="WormBaseParasite"/>
        </authorList>
    </citation>
    <scope>IDENTIFICATION</scope>
</reference>
<organism evidence="4">
    <name type="scientific">Nippostrongylus brasiliensis</name>
    <name type="common">Rat hookworm</name>
    <dbReference type="NCBI Taxonomy" id="27835"/>
    <lineage>
        <taxon>Eukaryota</taxon>
        <taxon>Metazoa</taxon>
        <taxon>Ecdysozoa</taxon>
        <taxon>Nematoda</taxon>
        <taxon>Chromadorea</taxon>
        <taxon>Rhabditida</taxon>
        <taxon>Rhabditina</taxon>
        <taxon>Rhabditomorpha</taxon>
        <taxon>Strongyloidea</taxon>
        <taxon>Heligmosomidae</taxon>
        <taxon>Nippostrongylus</taxon>
    </lineage>
</organism>
<gene>
    <name evidence="2" type="ORF">NBR_LOCUS18307</name>
</gene>
<keyword evidence="3" id="KW-1185">Reference proteome</keyword>
<accession>A0A0N4YMB7</accession>
<reference evidence="2 3" key="2">
    <citation type="submission" date="2018-11" db="EMBL/GenBank/DDBJ databases">
        <authorList>
            <consortium name="Pathogen Informatics"/>
        </authorList>
    </citation>
    <scope>NUCLEOTIDE SEQUENCE [LARGE SCALE GENOMIC DNA]</scope>
</reference>
<evidence type="ECO:0000313" key="3">
    <source>
        <dbReference type="Proteomes" id="UP000271162"/>
    </source>
</evidence>
<dbReference type="AlphaFoldDB" id="A0A0N4YMB7"/>
<dbReference type="Proteomes" id="UP000271162">
    <property type="component" value="Unassembled WGS sequence"/>
</dbReference>
<dbReference type="EMBL" id="UYSL01023319">
    <property type="protein sequence ID" value="VDL82028.1"/>
    <property type="molecule type" value="Genomic_DNA"/>
</dbReference>
<feature type="coiled-coil region" evidence="1">
    <location>
        <begin position="7"/>
        <end position="34"/>
    </location>
</feature>
<evidence type="ECO:0000313" key="2">
    <source>
        <dbReference type="EMBL" id="VDL82028.1"/>
    </source>
</evidence>
<keyword evidence="1" id="KW-0175">Coiled coil</keyword>
<evidence type="ECO:0000256" key="1">
    <source>
        <dbReference type="SAM" id="Coils"/>
    </source>
</evidence>
<sequence>MTTSVSMRAKKSAVTRYKRNLEKLLEETQESKEINTTKTKATIYELQESTKLLTNAVDELSAVLDSLDPSTIQHETELQYIEASLEIVDQAHKVTIALI</sequence>
<evidence type="ECO:0000313" key="4">
    <source>
        <dbReference type="WBParaSite" id="NBR_0001830601-mRNA-1"/>
    </source>
</evidence>
<protein>
    <submittedName>
        <fullName evidence="4">Tubulin-specific chaperone A</fullName>
    </submittedName>
</protein>